<evidence type="ECO:0008006" key="4">
    <source>
        <dbReference type="Google" id="ProtNLM"/>
    </source>
</evidence>
<dbReference type="EMBL" id="ADLV01000020">
    <property type="protein sequence ID" value="EGK01758.1"/>
    <property type="molecule type" value="Genomic_DNA"/>
</dbReference>
<accession>F5IXT9</accession>
<keyword evidence="1" id="KW-0802">TPR repeat</keyword>
<dbReference type="OrthoDB" id="1108959at2"/>
<dbReference type="PANTHER" id="PTHR12558">
    <property type="entry name" value="CELL DIVISION CYCLE 16,23,27"/>
    <property type="match status" value="1"/>
</dbReference>
<feature type="repeat" description="TPR" evidence="1">
    <location>
        <begin position="568"/>
        <end position="601"/>
    </location>
</feature>
<dbReference type="RefSeq" id="WP_006799434.1">
    <property type="nucleotide sequence ID" value="NZ_GL891982.1"/>
</dbReference>
<dbReference type="eggNOG" id="COG0457">
    <property type="taxonomic scope" value="Bacteria"/>
</dbReference>
<dbReference type="SMART" id="SM00028">
    <property type="entry name" value="TPR"/>
    <property type="match status" value="5"/>
</dbReference>
<dbReference type="HOGENOM" id="CLU_022117_0_0_10"/>
<evidence type="ECO:0000313" key="2">
    <source>
        <dbReference type="EMBL" id="EGK01758.1"/>
    </source>
</evidence>
<sequence length="738" mass="86054">MNSRDIISLKKDILQNLSKRQLKDAFESLMKLTINTQDWKISETLSELETNYKFMLHYLFEGVEDPERESVYNNLLRSLYELADDSADELLRIESSNVFYEKYRINSLKNGAISGYASQLKDVADSIALIDLLEDGEEKTNKKRELAVKRERIASDIFNMVFVSPRADENDFNDYISFVTNFSLPVREKSLFLSAITLSLFHRFDFRKIQVLMQASALDNIQLRARAIVGLVVVMQMYDVRWALYPELQNQLDTLSEKPEFRQAILRTIIQLIRSRETEQITKKIKEEILPEMMKFNNLAGRKLNMDELMGGDSDFSEKNPEWQKELEESGLGKKLQEYSNLQMEGADVFHSTFSGLKNFSFFSDMGNWFLPFDPSYSEFSTLFPEEKKSALLQAAVVDSGHMCNSDKYSFCLSLLQIPATQREMMLGRMGAESEEIKQLQKEAKEMNPAIDEEVVSNQYIQDLYRFFKLNPYRNSFYDIFRLSLNFYDKKSIAPLISNIEDMKKIALYCFDKNNFGEALNIFNRLIAIDDQSDDIWQKVGYCRQMINDLEGALNAYLQADLLKPNDSWIIKRIAQLYRSQKQPELSLEYYKKAAKLTPDNINIELNIGHCYLELNDYEQALNTYFKVELLDSKGAKALRPIAWTAFLQKKYDLAQKYYSRILTGKPTVHDYLNAGHVELCMGNKKEAVEYYKQALYQDNDFELFQMLFDADRVTLINHGVDERIFPYLFDQIKYKMG</sequence>
<dbReference type="InterPro" id="IPR019734">
    <property type="entry name" value="TPR_rpt"/>
</dbReference>
<keyword evidence="3" id="KW-1185">Reference proteome</keyword>
<dbReference type="InterPro" id="IPR011990">
    <property type="entry name" value="TPR-like_helical_dom_sf"/>
</dbReference>
<reference evidence="2 3" key="1">
    <citation type="submission" date="2011-04" db="EMBL/GenBank/DDBJ databases">
        <title>The Genome Sequence of Dysgonomonas gadei ATCC BAA-286.</title>
        <authorList>
            <consortium name="The Broad Institute Genome Sequencing Platform"/>
            <person name="Earl A."/>
            <person name="Ward D."/>
            <person name="Feldgarden M."/>
            <person name="Gevers D."/>
            <person name="Pudlo N."/>
            <person name="Martens E."/>
            <person name="Allen-Vercoe E."/>
            <person name="Young S.K."/>
            <person name="Zeng Q."/>
            <person name="Gargeya S."/>
            <person name="Fitzgerald M."/>
            <person name="Haas B."/>
            <person name="Abouelleil A."/>
            <person name="Alvarado L."/>
            <person name="Arachchi H.M."/>
            <person name="Berlin A."/>
            <person name="Brown A."/>
            <person name="Chapman S.B."/>
            <person name="Chen Z."/>
            <person name="Dunbar C."/>
            <person name="Freedman E."/>
            <person name="Gearin G."/>
            <person name="Gellesch M."/>
            <person name="Goldberg J."/>
            <person name="Griggs A."/>
            <person name="Gujja S."/>
            <person name="Heiman D."/>
            <person name="Howarth C."/>
            <person name="Larson L."/>
            <person name="Lui A."/>
            <person name="MacDonald P.J.P."/>
            <person name="Mehta T."/>
            <person name="Montmayeur A."/>
            <person name="Murphy C."/>
            <person name="Neiman D."/>
            <person name="Pearson M."/>
            <person name="Priest M."/>
            <person name="Roberts A."/>
            <person name="Saif S."/>
            <person name="Shea T."/>
            <person name="Shenoy N."/>
            <person name="Sisk P."/>
            <person name="Stolte C."/>
            <person name="Sykes S."/>
            <person name="Yandava C."/>
            <person name="Wortman J."/>
            <person name="Nusbaum C."/>
            <person name="Birren B."/>
        </authorList>
    </citation>
    <scope>NUCLEOTIDE SEQUENCE [LARGE SCALE GENOMIC DNA]</scope>
    <source>
        <strain evidence="2 3">ATCC BAA-286</strain>
    </source>
</reference>
<dbReference type="SUPFAM" id="SSF48452">
    <property type="entry name" value="TPR-like"/>
    <property type="match status" value="1"/>
</dbReference>
<dbReference type="Gene3D" id="1.25.40.10">
    <property type="entry name" value="Tetratricopeptide repeat domain"/>
    <property type="match status" value="2"/>
</dbReference>
<dbReference type="PROSITE" id="PS50005">
    <property type="entry name" value="TPR"/>
    <property type="match status" value="2"/>
</dbReference>
<protein>
    <recommendedName>
        <fullName evidence="4">Tetratricopeptide repeat protein</fullName>
    </recommendedName>
</protein>
<dbReference type="Pfam" id="PF14559">
    <property type="entry name" value="TPR_19"/>
    <property type="match status" value="1"/>
</dbReference>
<proteinExistence type="predicted"/>
<dbReference type="AlphaFoldDB" id="F5IXT9"/>
<name>F5IXT9_9BACT</name>
<dbReference type="PANTHER" id="PTHR12558:SF13">
    <property type="entry name" value="CELL DIVISION CYCLE PROTEIN 27 HOMOLOG"/>
    <property type="match status" value="1"/>
</dbReference>
<feature type="repeat" description="TPR" evidence="1">
    <location>
        <begin position="602"/>
        <end position="635"/>
    </location>
</feature>
<dbReference type="STRING" id="742766.HMPREF9455_01906"/>
<evidence type="ECO:0000313" key="3">
    <source>
        <dbReference type="Proteomes" id="UP000004913"/>
    </source>
</evidence>
<comment type="caution">
    <text evidence="2">The sequence shown here is derived from an EMBL/GenBank/DDBJ whole genome shotgun (WGS) entry which is preliminary data.</text>
</comment>
<gene>
    <name evidence="2" type="ORF">HMPREF9455_01906</name>
</gene>
<dbReference type="Proteomes" id="UP000004913">
    <property type="component" value="Unassembled WGS sequence"/>
</dbReference>
<dbReference type="Pfam" id="PF13181">
    <property type="entry name" value="TPR_8"/>
    <property type="match status" value="1"/>
</dbReference>
<organism evidence="2 3">
    <name type="scientific">Dysgonomonas gadei ATCC BAA-286</name>
    <dbReference type="NCBI Taxonomy" id="742766"/>
    <lineage>
        <taxon>Bacteria</taxon>
        <taxon>Pseudomonadati</taxon>
        <taxon>Bacteroidota</taxon>
        <taxon>Bacteroidia</taxon>
        <taxon>Bacteroidales</taxon>
        <taxon>Dysgonomonadaceae</taxon>
        <taxon>Dysgonomonas</taxon>
    </lineage>
</organism>
<evidence type="ECO:0000256" key="1">
    <source>
        <dbReference type="PROSITE-ProRule" id="PRU00339"/>
    </source>
</evidence>